<keyword evidence="3" id="KW-1185">Reference proteome</keyword>
<dbReference type="InParanoid" id="E3L884"/>
<dbReference type="GeneID" id="10539255"/>
<reference key="1">
    <citation type="submission" date="2007-01" db="EMBL/GenBank/DDBJ databases">
        <title>The Genome Sequence of Puccinia graminis f. sp. tritici Strain CRL 75-36-700-3.</title>
        <authorList>
            <consortium name="The Broad Institute Genome Sequencing Platform"/>
            <person name="Birren B."/>
            <person name="Lander E."/>
            <person name="Galagan J."/>
            <person name="Nusbaum C."/>
            <person name="Devon K."/>
            <person name="Cuomo C."/>
            <person name="Jaffe D."/>
            <person name="Butler J."/>
            <person name="Alvarez P."/>
            <person name="Gnerre S."/>
            <person name="Grabherr M."/>
            <person name="Mauceli E."/>
            <person name="Brockman W."/>
            <person name="Young S."/>
            <person name="LaButti K."/>
            <person name="Sykes S."/>
            <person name="DeCaprio D."/>
            <person name="Crawford M."/>
            <person name="Koehrsen M."/>
            <person name="Engels R."/>
            <person name="Montgomery P."/>
            <person name="Pearson M."/>
            <person name="Howarth C."/>
            <person name="Larson L."/>
            <person name="White J."/>
            <person name="Zeng Q."/>
            <person name="Kodira C."/>
            <person name="Yandava C."/>
            <person name="Alvarado L."/>
            <person name="O'Leary S."/>
            <person name="Szabo L."/>
            <person name="Dean R."/>
            <person name="Schein J."/>
        </authorList>
    </citation>
    <scope>NUCLEOTIDE SEQUENCE</scope>
    <source>
        <strain>CRL 75-36-700-3</strain>
    </source>
</reference>
<feature type="region of interest" description="Disordered" evidence="1">
    <location>
        <begin position="1"/>
        <end position="44"/>
    </location>
</feature>
<dbReference type="AlphaFoldDB" id="E3L884"/>
<evidence type="ECO:0000313" key="2">
    <source>
        <dbReference type="EMBL" id="EFP92759.2"/>
    </source>
</evidence>
<proteinExistence type="predicted"/>
<gene>
    <name evidence="2" type="ORF">PGTG_18643</name>
</gene>
<protein>
    <submittedName>
        <fullName evidence="2">Uncharacterized protein</fullName>
    </submittedName>
</protein>
<organism evidence="2 3">
    <name type="scientific">Puccinia graminis f. sp. tritici (strain CRL 75-36-700-3 / race SCCL)</name>
    <name type="common">Black stem rust fungus</name>
    <dbReference type="NCBI Taxonomy" id="418459"/>
    <lineage>
        <taxon>Eukaryota</taxon>
        <taxon>Fungi</taxon>
        <taxon>Dikarya</taxon>
        <taxon>Basidiomycota</taxon>
        <taxon>Pucciniomycotina</taxon>
        <taxon>Pucciniomycetes</taxon>
        <taxon>Pucciniales</taxon>
        <taxon>Pucciniaceae</taxon>
        <taxon>Puccinia</taxon>
    </lineage>
</organism>
<dbReference type="HOGENOM" id="CLU_2134780_0_0_1"/>
<evidence type="ECO:0000313" key="3">
    <source>
        <dbReference type="Proteomes" id="UP000008783"/>
    </source>
</evidence>
<dbReference type="VEuPathDB" id="FungiDB:PGTG_18643"/>
<feature type="compositionally biased region" description="Polar residues" evidence="1">
    <location>
        <begin position="1"/>
        <end position="15"/>
    </location>
</feature>
<dbReference type="KEGG" id="pgr:PGTG_18643"/>
<dbReference type="Proteomes" id="UP000008783">
    <property type="component" value="Unassembled WGS sequence"/>
</dbReference>
<dbReference type="RefSeq" id="XP_003337178.2">
    <property type="nucleotide sequence ID" value="XM_003337130.2"/>
</dbReference>
<feature type="compositionally biased region" description="Low complexity" evidence="1">
    <location>
        <begin position="19"/>
        <end position="30"/>
    </location>
</feature>
<evidence type="ECO:0000256" key="1">
    <source>
        <dbReference type="SAM" id="MobiDB-lite"/>
    </source>
</evidence>
<name>E3L884_PUCGT</name>
<dbReference type="EMBL" id="DS178372">
    <property type="protein sequence ID" value="EFP92759.2"/>
    <property type="molecule type" value="Genomic_DNA"/>
</dbReference>
<accession>E3L884</accession>
<sequence length="113" mass="12137">MSLRSVSADDTNTARMNDGDSIASSDGSSISDDETNLANDAEASDANAEVTVLNNPVAFALAQSPPTYQLAALPLGSPENPIEIEDEDVANQLRINEEVNDYEQLNSPRWEIL</sequence>
<reference evidence="3" key="2">
    <citation type="journal article" date="2011" name="Proc. Natl. Acad. Sci. U.S.A.">
        <title>Obligate biotrophy features unraveled by the genomic analysis of rust fungi.</title>
        <authorList>
            <person name="Duplessis S."/>
            <person name="Cuomo C.A."/>
            <person name="Lin Y.-C."/>
            <person name="Aerts A."/>
            <person name="Tisserant E."/>
            <person name="Veneault-Fourrey C."/>
            <person name="Joly D.L."/>
            <person name="Hacquard S."/>
            <person name="Amselem J."/>
            <person name="Cantarel B.L."/>
            <person name="Chiu R."/>
            <person name="Coutinho P.M."/>
            <person name="Feau N."/>
            <person name="Field M."/>
            <person name="Frey P."/>
            <person name="Gelhaye E."/>
            <person name="Goldberg J."/>
            <person name="Grabherr M.G."/>
            <person name="Kodira C.D."/>
            <person name="Kohler A."/>
            <person name="Kuees U."/>
            <person name="Lindquist E.A."/>
            <person name="Lucas S.M."/>
            <person name="Mago R."/>
            <person name="Mauceli E."/>
            <person name="Morin E."/>
            <person name="Murat C."/>
            <person name="Pangilinan J.L."/>
            <person name="Park R."/>
            <person name="Pearson M."/>
            <person name="Quesneville H."/>
            <person name="Rouhier N."/>
            <person name="Sakthikumar S."/>
            <person name="Salamov A.A."/>
            <person name="Schmutz J."/>
            <person name="Selles B."/>
            <person name="Shapiro H."/>
            <person name="Tanguay P."/>
            <person name="Tuskan G.A."/>
            <person name="Henrissat B."/>
            <person name="Van de Peer Y."/>
            <person name="Rouze P."/>
            <person name="Ellis J.G."/>
            <person name="Dodds P.N."/>
            <person name="Schein J.E."/>
            <person name="Zhong S."/>
            <person name="Hamelin R.C."/>
            <person name="Grigoriev I.V."/>
            <person name="Szabo L.J."/>
            <person name="Martin F."/>
        </authorList>
    </citation>
    <scope>NUCLEOTIDE SEQUENCE [LARGE SCALE GENOMIC DNA]</scope>
    <source>
        <strain evidence="3">CRL 75-36-700-3 / race SCCL</strain>
    </source>
</reference>